<dbReference type="EMBL" id="BART01030725">
    <property type="protein sequence ID" value="GAH18395.1"/>
    <property type="molecule type" value="Genomic_DNA"/>
</dbReference>
<sequence>PEIGFSDTVEDEEHGWTIYDGWFRSDILFENDFNVNFINIFNEYGKNGVLVESTYFIESMSLNPETEIGLHEAPLIDIGGYESYSVMVVANQPGFEHTHGSSYSFSADVHKVEGYEWLWCWLFRM</sequence>
<dbReference type="AlphaFoldDB" id="X1EDH8"/>
<accession>X1EDH8</accession>
<organism evidence="1">
    <name type="scientific">marine sediment metagenome</name>
    <dbReference type="NCBI Taxonomy" id="412755"/>
    <lineage>
        <taxon>unclassified sequences</taxon>
        <taxon>metagenomes</taxon>
        <taxon>ecological metagenomes</taxon>
    </lineage>
</organism>
<comment type="caution">
    <text evidence="1">The sequence shown here is derived from an EMBL/GenBank/DDBJ whole genome shotgun (WGS) entry which is preliminary data.</text>
</comment>
<evidence type="ECO:0000313" key="1">
    <source>
        <dbReference type="EMBL" id="GAH18395.1"/>
    </source>
</evidence>
<proteinExistence type="predicted"/>
<reference evidence="1" key="1">
    <citation type="journal article" date="2014" name="Front. Microbiol.">
        <title>High frequency of phylogenetically diverse reductive dehalogenase-homologous genes in deep subseafloor sedimentary metagenomes.</title>
        <authorList>
            <person name="Kawai M."/>
            <person name="Futagami T."/>
            <person name="Toyoda A."/>
            <person name="Takaki Y."/>
            <person name="Nishi S."/>
            <person name="Hori S."/>
            <person name="Arai W."/>
            <person name="Tsubouchi T."/>
            <person name="Morono Y."/>
            <person name="Uchiyama I."/>
            <person name="Ito T."/>
            <person name="Fujiyama A."/>
            <person name="Inagaki F."/>
            <person name="Takami H."/>
        </authorList>
    </citation>
    <scope>NUCLEOTIDE SEQUENCE</scope>
    <source>
        <strain evidence="1">Expedition CK06-06</strain>
    </source>
</reference>
<name>X1EDH8_9ZZZZ</name>
<gene>
    <name evidence="1" type="ORF">S01H4_53545</name>
</gene>
<protein>
    <submittedName>
        <fullName evidence="1">Uncharacterized protein</fullName>
    </submittedName>
</protein>
<feature type="non-terminal residue" evidence="1">
    <location>
        <position position="1"/>
    </location>
</feature>